<dbReference type="SMART" id="SM00860">
    <property type="entry name" value="SMI1_KNR4"/>
    <property type="match status" value="1"/>
</dbReference>
<dbReference type="SUPFAM" id="SSF160631">
    <property type="entry name" value="SMI1/KNR4-like"/>
    <property type="match status" value="1"/>
</dbReference>
<accession>A0ABT2IV52</accession>
<dbReference type="Pfam" id="PF09346">
    <property type="entry name" value="SMI1_KNR4"/>
    <property type="match status" value="1"/>
</dbReference>
<comment type="caution">
    <text evidence="2">The sequence shown here is derived from an EMBL/GenBank/DDBJ whole genome shotgun (WGS) entry which is preliminary data.</text>
</comment>
<dbReference type="RefSeq" id="WP_259838929.1">
    <property type="nucleotide sequence ID" value="NZ_JAOAMU010000003.1"/>
</dbReference>
<dbReference type="InterPro" id="IPR037883">
    <property type="entry name" value="Knr4/Smi1-like_sf"/>
</dbReference>
<reference evidence="2 3" key="1">
    <citation type="submission" date="2022-09" db="EMBL/GenBank/DDBJ databases">
        <title>Chryseobacterium oleae sp.nov., isolated from the inter-root soil of Pyrola calliantha H. Andr. in Tibet.</title>
        <authorList>
            <person name="Li Z."/>
        </authorList>
    </citation>
    <scope>NUCLEOTIDE SEQUENCE [LARGE SCALE GENOMIC DNA]</scope>
    <source>
        <strain evidence="3">pc1-10</strain>
    </source>
</reference>
<name>A0ABT2IV52_9FLAO</name>
<evidence type="ECO:0000313" key="3">
    <source>
        <dbReference type="Proteomes" id="UP001525566"/>
    </source>
</evidence>
<sequence length="149" mass="17303">MQELLKQIEIKNSYHGFKILNPAADNKIVELEHKIGCKLPEDFIQFYSLCNGFECLEDIFNFLSVDTILANNDYGDHWFLFAEYTIFSDSWGLRKNENGDFEFFSSIHTISSSSLIEFLQAFSKGNVFGNDGIYDWEKKYTKNNPTIQP</sequence>
<dbReference type="InterPro" id="IPR018958">
    <property type="entry name" value="Knr4/Smi1-like_dom"/>
</dbReference>
<evidence type="ECO:0000259" key="1">
    <source>
        <dbReference type="SMART" id="SM00860"/>
    </source>
</evidence>
<proteinExistence type="predicted"/>
<dbReference type="Proteomes" id="UP001525566">
    <property type="component" value="Unassembled WGS sequence"/>
</dbReference>
<feature type="domain" description="Knr4/Smi1-like" evidence="1">
    <location>
        <begin position="22"/>
        <end position="121"/>
    </location>
</feature>
<organism evidence="2 3">
    <name type="scientific">Chryseobacterium herbae</name>
    <dbReference type="NCBI Taxonomy" id="2976476"/>
    <lineage>
        <taxon>Bacteria</taxon>
        <taxon>Pseudomonadati</taxon>
        <taxon>Bacteroidota</taxon>
        <taxon>Flavobacteriia</taxon>
        <taxon>Flavobacteriales</taxon>
        <taxon>Weeksellaceae</taxon>
        <taxon>Chryseobacterium group</taxon>
        <taxon>Chryseobacterium</taxon>
    </lineage>
</organism>
<dbReference type="EMBL" id="JAOAMU010000003">
    <property type="protein sequence ID" value="MCT2562505.1"/>
    <property type="molecule type" value="Genomic_DNA"/>
</dbReference>
<dbReference type="Gene3D" id="3.40.1580.10">
    <property type="entry name" value="SMI1/KNR4-like"/>
    <property type="match status" value="1"/>
</dbReference>
<keyword evidence="3" id="KW-1185">Reference proteome</keyword>
<gene>
    <name evidence="2" type="ORF">N0B48_11470</name>
</gene>
<evidence type="ECO:0000313" key="2">
    <source>
        <dbReference type="EMBL" id="MCT2562505.1"/>
    </source>
</evidence>
<protein>
    <submittedName>
        <fullName evidence="2">SMI1/KNR4 family protein</fullName>
    </submittedName>
</protein>